<accession>A0A9W7MMR5</accession>
<reference evidence="1" key="1">
    <citation type="submission" date="2023-05" db="EMBL/GenBank/DDBJ databases">
        <title>Genome and transcriptome analyses reveal genes involved in the formation of fine ridges on petal epidermal cells in Hibiscus trionum.</title>
        <authorList>
            <person name="Koshimizu S."/>
            <person name="Masuda S."/>
            <person name="Ishii T."/>
            <person name="Shirasu K."/>
            <person name="Hoshino A."/>
            <person name="Arita M."/>
        </authorList>
    </citation>
    <scope>NUCLEOTIDE SEQUENCE</scope>
    <source>
        <strain evidence="1">Hamamatsu line</strain>
    </source>
</reference>
<comment type="caution">
    <text evidence="1">The sequence shown here is derived from an EMBL/GenBank/DDBJ whole genome shotgun (WGS) entry which is preliminary data.</text>
</comment>
<name>A0A9W7MMR5_HIBTR</name>
<organism evidence="1 2">
    <name type="scientific">Hibiscus trionum</name>
    <name type="common">Flower of an hour</name>
    <dbReference type="NCBI Taxonomy" id="183268"/>
    <lineage>
        <taxon>Eukaryota</taxon>
        <taxon>Viridiplantae</taxon>
        <taxon>Streptophyta</taxon>
        <taxon>Embryophyta</taxon>
        <taxon>Tracheophyta</taxon>
        <taxon>Spermatophyta</taxon>
        <taxon>Magnoliopsida</taxon>
        <taxon>eudicotyledons</taxon>
        <taxon>Gunneridae</taxon>
        <taxon>Pentapetalae</taxon>
        <taxon>rosids</taxon>
        <taxon>malvids</taxon>
        <taxon>Malvales</taxon>
        <taxon>Malvaceae</taxon>
        <taxon>Malvoideae</taxon>
        <taxon>Hibiscus</taxon>
    </lineage>
</organism>
<dbReference type="OrthoDB" id="1744372at2759"/>
<evidence type="ECO:0000313" key="1">
    <source>
        <dbReference type="EMBL" id="GMJ10808.1"/>
    </source>
</evidence>
<dbReference type="Proteomes" id="UP001165190">
    <property type="component" value="Unassembled WGS sequence"/>
</dbReference>
<proteinExistence type="predicted"/>
<evidence type="ECO:0008006" key="3">
    <source>
        <dbReference type="Google" id="ProtNLM"/>
    </source>
</evidence>
<dbReference type="EMBL" id="BSYR01000057">
    <property type="protein sequence ID" value="GMJ10808.1"/>
    <property type="molecule type" value="Genomic_DNA"/>
</dbReference>
<evidence type="ECO:0000313" key="2">
    <source>
        <dbReference type="Proteomes" id="UP001165190"/>
    </source>
</evidence>
<dbReference type="AlphaFoldDB" id="A0A9W7MMR5"/>
<gene>
    <name evidence="1" type="ORF">HRI_004750000</name>
</gene>
<protein>
    <recommendedName>
        <fullName evidence="3">Reverse transcriptase domain-containing protein</fullName>
    </recommendedName>
</protein>
<keyword evidence="2" id="KW-1185">Reference proteome</keyword>
<sequence>MLRTNLVLLEEIRETTEIRLMAQNNQVARYYNSKVRNRQNHVGDLVLRNIDASVSVGRRVNMSPNREGPYKVITKITFGAYKLQDMKGIKIPDTWNVRHLKKFYI</sequence>